<dbReference type="InterPro" id="IPR032030">
    <property type="entry name" value="YscD_cytoplasmic_dom"/>
</dbReference>
<sequence length="436" mass="48201">MTILAKRSRQPSSANLETVLRRRPLTRPDHSRKVSGISTVQYANKNPIDGQPMNTCALRILSGMHADAIIQLAGKTTWSIGHDETGDILLLDEHIEPLHARLFWQPDQGCGELIAEVEGIYVFDDPLKVGQKADLTVGSRFSLGPVRCDVVLITSMDPLGTPTIGALSAQQERVARMRFLRRAHWFRYALLCLAYAGKPRYLIPLAGSLAASTAVVALMLSKPDLSTEYREESMREIQQSYPNVSHRLDPVTGYTTYNGYVDDQKQLGALRQLALRANYGAVIMNVLPMDVLALNIQATLEQHYREPRVTVSGPGEVAVTILTADAIKDLDGWNFEAVEARMKNNLPDLKKVTITLIEPRLDEVRVPLDRLGFSIVSSSTGEPIVINKRGDRLFPGAVVPEGHVDDISLCRVKLKAADDAAIFDAYTQKDKHNGCQ</sequence>
<proteinExistence type="predicted"/>
<keyword evidence="3" id="KW-1185">Reference proteome</keyword>
<dbReference type="AlphaFoldDB" id="A0A370X300"/>
<dbReference type="CDD" id="cd00060">
    <property type="entry name" value="FHA"/>
    <property type="match status" value="1"/>
</dbReference>
<dbReference type="RefSeq" id="WP_115494705.1">
    <property type="nucleotide sequence ID" value="NZ_QRBE01000003.1"/>
</dbReference>
<evidence type="ECO:0000313" key="2">
    <source>
        <dbReference type="EMBL" id="RDS82794.1"/>
    </source>
</evidence>
<dbReference type="OrthoDB" id="9156149at2"/>
<evidence type="ECO:0000259" key="1">
    <source>
        <dbReference type="Pfam" id="PF16697"/>
    </source>
</evidence>
<name>A0A370X300_9GAMM</name>
<comment type="caution">
    <text evidence="2">The sequence shown here is derived from an EMBL/GenBank/DDBJ whole genome shotgun (WGS) entry which is preliminary data.</text>
</comment>
<reference evidence="2 3" key="1">
    <citation type="submission" date="2018-07" db="EMBL/GenBank/DDBJ databases">
        <title>Dyella monticola sp. nov. and Dyella psychrodurans sp. nov. isolated from monsoon evergreen broad-leaved forest soil of Dinghu Mountain, China.</title>
        <authorList>
            <person name="Gao Z."/>
            <person name="Qiu L."/>
        </authorList>
    </citation>
    <scope>NUCLEOTIDE SEQUENCE [LARGE SCALE GENOMIC DNA]</scope>
    <source>
        <strain evidence="2 3">4G-K06</strain>
    </source>
</reference>
<dbReference type="Pfam" id="PF16697">
    <property type="entry name" value="Yop-YscD_cpl"/>
    <property type="match status" value="1"/>
</dbReference>
<dbReference type="InterPro" id="IPR008984">
    <property type="entry name" value="SMAD_FHA_dom_sf"/>
</dbReference>
<protein>
    <recommendedName>
        <fullName evidence="1">YscD cytoplasmic domain-containing protein</fullName>
    </recommendedName>
</protein>
<dbReference type="Proteomes" id="UP000254258">
    <property type="component" value="Unassembled WGS sequence"/>
</dbReference>
<gene>
    <name evidence="2" type="ORF">DWU98_06485</name>
</gene>
<dbReference type="Gene3D" id="2.60.200.20">
    <property type="match status" value="1"/>
</dbReference>
<accession>A0A370X300</accession>
<feature type="domain" description="YscD cytoplasmic" evidence="1">
    <location>
        <begin position="59"/>
        <end position="147"/>
    </location>
</feature>
<organism evidence="2 3">
    <name type="scientific">Dyella monticola</name>
    <dbReference type="NCBI Taxonomy" id="1927958"/>
    <lineage>
        <taxon>Bacteria</taxon>
        <taxon>Pseudomonadati</taxon>
        <taxon>Pseudomonadota</taxon>
        <taxon>Gammaproteobacteria</taxon>
        <taxon>Lysobacterales</taxon>
        <taxon>Rhodanobacteraceae</taxon>
        <taxon>Dyella</taxon>
    </lineage>
</organism>
<dbReference type="SUPFAM" id="SSF49879">
    <property type="entry name" value="SMAD/FHA domain"/>
    <property type="match status" value="1"/>
</dbReference>
<evidence type="ECO:0000313" key="3">
    <source>
        <dbReference type="Proteomes" id="UP000254258"/>
    </source>
</evidence>
<dbReference type="EMBL" id="QRBE01000003">
    <property type="protein sequence ID" value="RDS82794.1"/>
    <property type="molecule type" value="Genomic_DNA"/>
</dbReference>